<keyword evidence="4" id="KW-0285">Flavoprotein</keyword>
<organism evidence="10 11">
    <name type="scientific">Marinitenerispora sediminis</name>
    <dbReference type="NCBI Taxonomy" id="1931232"/>
    <lineage>
        <taxon>Bacteria</taxon>
        <taxon>Bacillati</taxon>
        <taxon>Actinomycetota</taxon>
        <taxon>Actinomycetes</taxon>
        <taxon>Streptosporangiales</taxon>
        <taxon>Nocardiopsidaceae</taxon>
        <taxon>Marinitenerispora</taxon>
    </lineage>
</organism>
<accession>A0A368T7R3</accession>
<dbReference type="CDD" id="cd04730">
    <property type="entry name" value="NPD_like"/>
    <property type="match status" value="1"/>
</dbReference>
<comment type="caution">
    <text evidence="10">The sequence shown here is derived from an EMBL/GenBank/DDBJ whole genome shotgun (WGS) entry which is preliminary data.</text>
</comment>
<evidence type="ECO:0000256" key="6">
    <source>
        <dbReference type="ARBA" id="ARBA00023002"/>
    </source>
</evidence>
<keyword evidence="6" id="KW-0560">Oxidoreductase</keyword>
<evidence type="ECO:0000313" key="10">
    <source>
        <dbReference type="EMBL" id="RCV59817.1"/>
    </source>
</evidence>
<dbReference type="PANTHER" id="PTHR42747">
    <property type="entry name" value="NITRONATE MONOOXYGENASE-RELATED"/>
    <property type="match status" value="1"/>
</dbReference>
<dbReference type="Proteomes" id="UP000253318">
    <property type="component" value="Unassembled WGS sequence"/>
</dbReference>
<keyword evidence="7" id="KW-0503">Monooxygenase</keyword>
<dbReference type="OrthoDB" id="9778912at2"/>
<evidence type="ECO:0000256" key="8">
    <source>
        <dbReference type="ARBA" id="ARBA00031155"/>
    </source>
</evidence>
<evidence type="ECO:0000256" key="2">
    <source>
        <dbReference type="ARBA" id="ARBA00009881"/>
    </source>
</evidence>
<evidence type="ECO:0000256" key="9">
    <source>
        <dbReference type="ARBA" id="ARBA00049401"/>
    </source>
</evidence>
<dbReference type="Pfam" id="PF03060">
    <property type="entry name" value="NMO"/>
    <property type="match status" value="1"/>
</dbReference>
<dbReference type="AlphaFoldDB" id="A0A368T7R3"/>
<dbReference type="InterPro" id="IPR013785">
    <property type="entry name" value="Aldolase_TIM"/>
</dbReference>
<evidence type="ECO:0000256" key="3">
    <source>
        <dbReference type="ARBA" id="ARBA00022575"/>
    </source>
</evidence>
<evidence type="ECO:0000256" key="5">
    <source>
        <dbReference type="ARBA" id="ARBA00022643"/>
    </source>
</evidence>
<dbReference type="InterPro" id="IPR004136">
    <property type="entry name" value="NMO"/>
</dbReference>
<keyword evidence="11" id="KW-1185">Reference proteome</keyword>
<evidence type="ECO:0000256" key="1">
    <source>
        <dbReference type="ARBA" id="ARBA00001917"/>
    </source>
</evidence>
<sequence>MTPASARRRRRPRVPVFDHLDIPVVAAPMAGGGSTPELAAAAAQAGGFGFLAAGYRDVAAMTEQVRALRARTSHPFGVNLFVPGPDTADPAAVAGYRDRLAPEAERLGVRLGEPKWDSDAFAAKVAALAADPVPVVGFTFGCPPRPAVRALRRAGSAVLVTVTSADEARAAVEAGADALCVQGAEAGGHQGSFDDAAERTAPLAEVLAEVRAAVRVPLLAAGGIIDSAGVRAALAAGATAAQVGTVLLRSRESGASAAHRDALADPARTATAVTRAFSGRRARGLVNRFLTAHDRAAPAGYPQVHHLTAPLRAAAARAGDADTLHLWAGTGFGAARAAPAADILTGLAAGV</sequence>
<proteinExistence type="inferred from homology"/>
<dbReference type="GO" id="GO:0009636">
    <property type="term" value="P:response to toxic substance"/>
    <property type="evidence" value="ECO:0007669"/>
    <property type="project" value="UniProtKB-KW"/>
</dbReference>
<evidence type="ECO:0000313" key="11">
    <source>
        <dbReference type="Proteomes" id="UP000253318"/>
    </source>
</evidence>
<dbReference type="Gene3D" id="3.20.20.70">
    <property type="entry name" value="Aldolase class I"/>
    <property type="match status" value="1"/>
</dbReference>
<evidence type="ECO:0000256" key="7">
    <source>
        <dbReference type="ARBA" id="ARBA00023033"/>
    </source>
</evidence>
<name>A0A368T7R3_9ACTN</name>
<dbReference type="GO" id="GO:0018580">
    <property type="term" value="F:nitronate monooxygenase activity"/>
    <property type="evidence" value="ECO:0007669"/>
    <property type="project" value="InterPro"/>
</dbReference>
<comment type="catalytic activity">
    <reaction evidence="9">
        <text>3 propionate 3-nitronate + 3 O2 + H2O = 3 3-oxopropanoate + 2 nitrate + nitrite + H2O2 + 3 H(+)</text>
        <dbReference type="Rhea" id="RHEA:57332"/>
        <dbReference type="ChEBI" id="CHEBI:15377"/>
        <dbReference type="ChEBI" id="CHEBI:15378"/>
        <dbReference type="ChEBI" id="CHEBI:15379"/>
        <dbReference type="ChEBI" id="CHEBI:16240"/>
        <dbReference type="ChEBI" id="CHEBI:16301"/>
        <dbReference type="ChEBI" id="CHEBI:17632"/>
        <dbReference type="ChEBI" id="CHEBI:33190"/>
        <dbReference type="ChEBI" id="CHEBI:136067"/>
    </reaction>
</comment>
<keyword evidence="3" id="KW-0216">Detoxification</keyword>
<evidence type="ECO:0000256" key="4">
    <source>
        <dbReference type="ARBA" id="ARBA00022630"/>
    </source>
</evidence>
<comment type="cofactor">
    <cofactor evidence="1">
        <name>FMN</name>
        <dbReference type="ChEBI" id="CHEBI:58210"/>
    </cofactor>
</comment>
<protein>
    <recommendedName>
        <fullName evidence="8">Propionate 3-nitronate monooxygenase</fullName>
    </recommendedName>
</protein>
<keyword evidence="10" id="KW-0223">Dioxygenase</keyword>
<gene>
    <name evidence="10" type="ORF">DEF24_08655</name>
</gene>
<reference evidence="10 11" key="1">
    <citation type="submission" date="2018-04" db="EMBL/GenBank/DDBJ databases">
        <title>Novel actinobacteria from marine sediment.</title>
        <authorList>
            <person name="Ng Z.Y."/>
            <person name="Tan G.Y.A."/>
        </authorList>
    </citation>
    <scope>NUCLEOTIDE SEQUENCE [LARGE SCALE GENOMIC DNA]</scope>
    <source>
        <strain evidence="10 11">TPS81</strain>
    </source>
</reference>
<dbReference type="SUPFAM" id="SSF51412">
    <property type="entry name" value="Inosine monophosphate dehydrogenase (IMPDH)"/>
    <property type="match status" value="1"/>
</dbReference>
<dbReference type="PANTHER" id="PTHR42747:SF3">
    <property type="entry name" value="NITRONATE MONOOXYGENASE-RELATED"/>
    <property type="match status" value="1"/>
</dbReference>
<keyword evidence="5" id="KW-0288">FMN</keyword>
<dbReference type="EMBL" id="QEIN01000053">
    <property type="protein sequence ID" value="RCV59817.1"/>
    <property type="molecule type" value="Genomic_DNA"/>
</dbReference>
<comment type="similarity">
    <text evidence="2">Belongs to the nitronate monooxygenase family. NMO class I subfamily.</text>
</comment>
<dbReference type="GO" id="GO:0051213">
    <property type="term" value="F:dioxygenase activity"/>
    <property type="evidence" value="ECO:0007669"/>
    <property type="project" value="UniProtKB-KW"/>
</dbReference>